<feature type="region of interest" description="Disordered" evidence="7">
    <location>
        <begin position="187"/>
        <end position="206"/>
    </location>
</feature>
<name>A0ABV7GGB7_9GAMM</name>
<dbReference type="Pfam" id="PF05818">
    <property type="entry name" value="TraT"/>
    <property type="match status" value="1"/>
</dbReference>
<evidence type="ECO:0000313" key="8">
    <source>
        <dbReference type="EMBL" id="MFC3138817.1"/>
    </source>
</evidence>
<dbReference type="PROSITE" id="PS51257">
    <property type="entry name" value="PROKAR_LIPOPROTEIN"/>
    <property type="match status" value="1"/>
</dbReference>
<evidence type="ECO:0000256" key="4">
    <source>
        <dbReference type="ARBA" id="ARBA00023139"/>
    </source>
</evidence>
<dbReference type="Proteomes" id="UP001595621">
    <property type="component" value="Unassembled WGS sequence"/>
</dbReference>
<evidence type="ECO:0000256" key="2">
    <source>
        <dbReference type="ARBA" id="ARBA00022729"/>
    </source>
</evidence>
<proteinExistence type="predicted"/>
<gene>
    <name evidence="8" type="ORF">ACFOE0_11555</name>
</gene>
<evidence type="ECO:0000256" key="7">
    <source>
        <dbReference type="SAM" id="MobiDB-lite"/>
    </source>
</evidence>
<keyword evidence="2 6" id="KW-0732">Signal</keyword>
<dbReference type="EMBL" id="JBHRTD010000014">
    <property type="protein sequence ID" value="MFC3138817.1"/>
    <property type="molecule type" value="Genomic_DNA"/>
</dbReference>
<dbReference type="InterPro" id="IPR008874">
    <property type="entry name" value="TraT_complement-R"/>
</dbReference>
<keyword evidence="5" id="KW-0449">Lipoprotein</keyword>
<accession>A0ABV7GGB7</accession>
<keyword evidence="9" id="KW-1185">Reference proteome</keyword>
<evidence type="ECO:0000256" key="1">
    <source>
        <dbReference type="ARBA" id="ARBA00004459"/>
    </source>
</evidence>
<dbReference type="RefSeq" id="WP_248937448.1">
    <property type="nucleotide sequence ID" value="NZ_JAKILF010000009.1"/>
</dbReference>
<evidence type="ECO:0000313" key="9">
    <source>
        <dbReference type="Proteomes" id="UP001595621"/>
    </source>
</evidence>
<comment type="subcellular location">
    <subcellularLocation>
        <location evidence="1">Cell outer membrane</location>
        <topology evidence="1">Lipid-anchor</topology>
    </subcellularLocation>
</comment>
<reference evidence="9" key="1">
    <citation type="journal article" date="2019" name="Int. J. Syst. Evol. Microbiol.">
        <title>The Global Catalogue of Microorganisms (GCM) 10K type strain sequencing project: providing services to taxonomists for standard genome sequencing and annotation.</title>
        <authorList>
            <consortium name="The Broad Institute Genomics Platform"/>
            <consortium name="The Broad Institute Genome Sequencing Center for Infectious Disease"/>
            <person name="Wu L."/>
            <person name="Ma J."/>
        </authorList>
    </citation>
    <scope>NUCLEOTIDE SEQUENCE [LARGE SCALE GENOMIC DNA]</scope>
    <source>
        <strain evidence="9">KCTC 52277</strain>
    </source>
</reference>
<keyword evidence="3 6" id="KW-0472">Membrane</keyword>
<keyword evidence="6" id="KW-0998">Cell outer membrane</keyword>
<feature type="compositionally biased region" description="Polar residues" evidence="7">
    <location>
        <begin position="191"/>
        <end position="206"/>
    </location>
</feature>
<organism evidence="8 9">
    <name type="scientific">Shewanella submarina</name>
    <dbReference type="NCBI Taxonomy" id="2016376"/>
    <lineage>
        <taxon>Bacteria</taxon>
        <taxon>Pseudomonadati</taxon>
        <taxon>Pseudomonadota</taxon>
        <taxon>Gammaproteobacteria</taxon>
        <taxon>Alteromonadales</taxon>
        <taxon>Shewanellaceae</taxon>
        <taxon>Shewanella</taxon>
    </lineage>
</organism>
<protein>
    <submittedName>
        <fullName evidence="8">Complement resistance protein TraT</fullName>
    </submittedName>
</protein>
<keyword evidence="4" id="KW-0564">Palmitate</keyword>
<comment type="caution">
    <text evidence="8">The sequence shown here is derived from an EMBL/GenBank/DDBJ whole genome shotgun (WGS) entry which is preliminary data.</text>
</comment>
<evidence type="ECO:0000256" key="6">
    <source>
        <dbReference type="PIRNR" id="PIRNR002859"/>
    </source>
</evidence>
<evidence type="ECO:0000256" key="5">
    <source>
        <dbReference type="ARBA" id="ARBA00023288"/>
    </source>
</evidence>
<sequence>MKTIKLWISVIAVITLSGCSAVSTAMKKQDLVIESQLSHSVVLEPVAPSERIVYVRVRDVSGNNMRAGMLGALTQNLQQEGFVITRNPKEANLMLDATVMKADKTTAAEASRALSSGYKGGAEGAVLAGSIAAISGGSGRTTGAVALGGAALGFLADQLVEDVYYTFVLDVQLRERPLDGDIVLNEKDNRTSQGQASVGRTTNNKSVSTVTRGDNYNWLIYETRIVTTANKMNLDINEAIPAVQKRTASSLSALML</sequence>
<evidence type="ECO:0000256" key="3">
    <source>
        <dbReference type="ARBA" id="ARBA00023136"/>
    </source>
</evidence>
<feature type="signal peptide" evidence="6">
    <location>
        <begin position="1"/>
        <end position="25"/>
    </location>
</feature>
<feature type="chain" id="PRO_5045016145" evidence="6">
    <location>
        <begin position="26"/>
        <end position="256"/>
    </location>
</feature>
<dbReference type="PIRSF" id="PIRSF002859">
    <property type="entry name" value="Lipo_traT"/>
    <property type="match status" value="1"/>
</dbReference>